<name>A0A915J9N0_ROMCU</name>
<dbReference type="AlphaFoldDB" id="A0A915J9N0"/>
<organism evidence="1 2">
    <name type="scientific">Romanomermis culicivorax</name>
    <name type="common">Nematode worm</name>
    <dbReference type="NCBI Taxonomy" id="13658"/>
    <lineage>
        <taxon>Eukaryota</taxon>
        <taxon>Metazoa</taxon>
        <taxon>Ecdysozoa</taxon>
        <taxon>Nematoda</taxon>
        <taxon>Enoplea</taxon>
        <taxon>Dorylaimia</taxon>
        <taxon>Mermithida</taxon>
        <taxon>Mermithoidea</taxon>
        <taxon>Mermithidae</taxon>
        <taxon>Romanomermis</taxon>
    </lineage>
</organism>
<evidence type="ECO:0000313" key="1">
    <source>
        <dbReference type="Proteomes" id="UP000887565"/>
    </source>
</evidence>
<reference evidence="2" key="1">
    <citation type="submission" date="2022-11" db="UniProtKB">
        <authorList>
            <consortium name="WormBaseParasite"/>
        </authorList>
    </citation>
    <scope>IDENTIFICATION</scope>
</reference>
<evidence type="ECO:0000313" key="2">
    <source>
        <dbReference type="WBParaSite" id="nRc.2.0.1.t23184-RA"/>
    </source>
</evidence>
<accession>A0A915J9N0</accession>
<keyword evidence="1" id="KW-1185">Reference proteome</keyword>
<dbReference type="WBParaSite" id="nRc.2.0.1.t23184-RA">
    <property type="protein sequence ID" value="nRc.2.0.1.t23184-RA"/>
    <property type="gene ID" value="nRc.2.0.1.g23184"/>
</dbReference>
<protein>
    <submittedName>
        <fullName evidence="2">Uncharacterized protein</fullName>
    </submittedName>
</protein>
<dbReference type="Proteomes" id="UP000887565">
    <property type="component" value="Unplaced"/>
</dbReference>
<sequence length="124" mass="14379">PKKAFLGQGFFRTGRSFPYGILVVQSIRRKSPVVSPDTEFSEDHCRKVRESRFIDWENTTWVTYKEGEISNKGRSVKPKSRLGAFAKEYYPDGVPLETVAYYKELNDRRKNVVDCKLDMSGFDE</sequence>
<proteinExistence type="predicted"/>